<dbReference type="CDD" id="cd06170">
    <property type="entry name" value="LuxR_C_like"/>
    <property type="match status" value="1"/>
</dbReference>
<evidence type="ECO:0000313" key="5">
    <source>
        <dbReference type="EMBL" id="TDU84502.1"/>
    </source>
</evidence>
<evidence type="ECO:0000313" key="6">
    <source>
        <dbReference type="Proteomes" id="UP000295151"/>
    </source>
</evidence>
<evidence type="ECO:0000259" key="4">
    <source>
        <dbReference type="PROSITE" id="PS50043"/>
    </source>
</evidence>
<reference evidence="5 6" key="1">
    <citation type="submission" date="2019-03" db="EMBL/GenBank/DDBJ databases">
        <title>Genomic Encyclopedia of Type Strains, Phase III (KMG-III): the genomes of soil and plant-associated and newly described type strains.</title>
        <authorList>
            <person name="Whitman W."/>
        </authorList>
    </citation>
    <scope>NUCLEOTIDE SEQUENCE [LARGE SCALE GENOMIC DNA]</scope>
    <source>
        <strain evidence="5 6">VKM Ac-2575</strain>
    </source>
</reference>
<feature type="region of interest" description="Disordered" evidence="3">
    <location>
        <begin position="1"/>
        <end position="24"/>
    </location>
</feature>
<dbReference type="Pfam" id="PF00196">
    <property type="entry name" value="GerE"/>
    <property type="match status" value="1"/>
</dbReference>
<dbReference type="PANTHER" id="PTHR16305">
    <property type="entry name" value="TESTICULAR SOLUBLE ADENYLYL CYCLASE"/>
    <property type="match status" value="1"/>
</dbReference>
<dbReference type="InterPro" id="IPR036388">
    <property type="entry name" value="WH-like_DNA-bd_sf"/>
</dbReference>
<keyword evidence="1" id="KW-0547">Nucleotide-binding</keyword>
<dbReference type="GO" id="GO:0005524">
    <property type="term" value="F:ATP binding"/>
    <property type="evidence" value="ECO:0007669"/>
    <property type="project" value="UniProtKB-KW"/>
</dbReference>
<dbReference type="InterPro" id="IPR027417">
    <property type="entry name" value="P-loop_NTPase"/>
</dbReference>
<keyword evidence="6" id="KW-1185">Reference proteome</keyword>
<gene>
    <name evidence="5" type="ORF">EV138_6973</name>
</gene>
<organism evidence="5 6">
    <name type="scientific">Kribbella voronezhensis</name>
    <dbReference type="NCBI Taxonomy" id="2512212"/>
    <lineage>
        <taxon>Bacteria</taxon>
        <taxon>Bacillati</taxon>
        <taxon>Actinomycetota</taxon>
        <taxon>Actinomycetes</taxon>
        <taxon>Propionibacteriales</taxon>
        <taxon>Kribbellaceae</taxon>
        <taxon>Kribbella</taxon>
    </lineage>
</organism>
<accession>A0A4R7SYM2</accession>
<dbReference type="AlphaFoldDB" id="A0A4R7SYM2"/>
<dbReference type="PROSITE" id="PS00622">
    <property type="entry name" value="HTH_LUXR_1"/>
    <property type="match status" value="1"/>
</dbReference>
<dbReference type="Pfam" id="PF13191">
    <property type="entry name" value="AAA_16"/>
    <property type="match status" value="1"/>
</dbReference>
<dbReference type="InterPro" id="IPR016032">
    <property type="entry name" value="Sig_transdc_resp-reg_C-effctor"/>
</dbReference>
<protein>
    <submittedName>
        <fullName evidence="5">Regulatory LuxR family protein</fullName>
    </submittedName>
</protein>
<dbReference type="GO" id="GO:0004016">
    <property type="term" value="F:adenylate cyclase activity"/>
    <property type="evidence" value="ECO:0007669"/>
    <property type="project" value="TreeGrafter"/>
</dbReference>
<dbReference type="GO" id="GO:0005737">
    <property type="term" value="C:cytoplasm"/>
    <property type="evidence" value="ECO:0007669"/>
    <property type="project" value="TreeGrafter"/>
</dbReference>
<dbReference type="GO" id="GO:0003677">
    <property type="term" value="F:DNA binding"/>
    <property type="evidence" value="ECO:0007669"/>
    <property type="project" value="InterPro"/>
</dbReference>
<dbReference type="SUPFAM" id="SSF46894">
    <property type="entry name" value="C-terminal effector domain of the bipartite response regulators"/>
    <property type="match status" value="1"/>
</dbReference>
<evidence type="ECO:0000256" key="2">
    <source>
        <dbReference type="ARBA" id="ARBA00022840"/>
    </source>
</evidence>
<name>A0A4R7SYM2_9ACTN</name>
<dbReference type="RefSeq" id="WP_202867046.1">
    <property type="nucleotide sequence ID" value="NZ_SOCE01000002.1"/>
</dbReference>
<dbReference type="EMBL" id="SOCE01000002">
    <property type="protein sequence ID" value="TDU84502.1"/>
    <property type="molecule type" value="Genomic_DNA"/>
</dbReference>
<dbReference type="InterPro" id="IPR000792">
    <property type="entry name" value="Tscrpt_reg_LuxR_C"/>
</dbReference>
<dbReference type="Proteomes" id="UP000295151">
    <property type="component" value="Unassembled WGS sequence"/>
</dbReference>
<comment type="caution">
    <text evidence="5">The sequence shown here is derived from an EMBL/GenBank/DDBJ whole genome shotgun (WGS) entry which is preliminary data.</text>
</comment>
<dbReference type="PROSITE" id="PS50043">
    <property type="entry name" value="HTH_LUXR_2"/>
    <property type="match status" value="1"/>
</dbReference>
<dbReference type="GO" id="GO:0006355">
    <property type="term" value="P:regulation of DNA-templated transcription"/>
    <property type="evidence" value="ECO:0007669"/>
    <property type="project" value="InterPro"/>
</dbReference>
<evidence type="ECO:0000256" key="1">
    <source>
        <dbReference type="ARBA" id="ARBA00022741"/>
    </source>
</evidence>
<keyword evidence="2" id="KW-0067">ATP-binding</keyword>
<dbReference type="Gene3D" id="3.40.50.300">
    <property type="entry name" value="P-loop containing nucleotide triphosphate hydrolases"/>
    <property type="match status" value="1"/>
</dbReference>
<dbReference type="PANTHER" id="PTHR16305:SF35">
    <property type="entry name" value="TRANSCRIPTIONAL ACTIVATOR DOMAIN"/>
    <property type="match status" value="1"/>
</dbReference>
<dbReference type="SMART" id="SM00421">
    <property type="entry name" value="HTH_LUXR"/>
    <property type="match status" value="1"/>
</dbReference>
<sequence>MDREPAINLVDRGAPMSRRRAGGRSTARTVLPLRGRQAECRRLQRLVEAARHGDSQVLLISGEAGIGKSALLDYLVAETAECRVLRVAGVQAEAELVFAGLHQLCAPLLDRLDRIPEPQREALSTAFGLRVGAAPDRFLVGLAVLSLMAAGAAEQPLICVVDDAQWLDRASAQTLAFVGRRLVADPVALVVAMRDPGDDQSYAGLPQLVLRGLLEADARELLAGAIPGPLDERVRDRIIAEMRGNPLALLELPRGLTYAELAGGFRLPEEEDLAGRIEDSFQRRLATLPPAARRLLLVAGVDPTGDPALIHRAASRLGITVDAHDLPEFAGLLDWGRHVTFRHPLARSAVHRAASPEERRQAHRALAEATDPVRDADRRAWHLAYSTEGPDESVAAELERSAGRARARGGLAAAAAFLERATELTPDPPQRVRRAIAAAEVTLQLGVLRSTSALLSIAENGPLNDLQRAQLDLLRAEAAFAASRGHEAPPLLLGAARRLEPLDAQLARDTYLDAISAAMFAGRLASRTGVGVTEVAQAARQRARSPQPDRGDLLLDALAGLFTDGYAAAVPSAQQALRAFRAGDLSSDDGLRWLWLADAIAADQWDDQSWDVLSGRHSRLAREAGALSQLILALNSRIVFELFTGHFRTAMALTDEAAVVTETIGSNLMPYGAVWLAAWRGSEEDALQLITPVSAEAADRGEGIGVTVAQAAGALLANGLGRYEVALVEAQRASESPVELAASNWGLTELIEAAARLGHDDLAADAFARLSEMTSASGTEWALGLEARSRALLSDAAEAEPLYREAIARLRRTGVRTELARATLLYGEWLRRRGRRLDAREQLRSANEMFSVMGAAAFAERAWRELAATGEKARKRTVPSTGRLTARETQIARLARDGLSNPEIATRLFVSPRTVEYHLGNVFTKLGITSRHELNRVPGDVT</sequence>
<dbReference type="SUPFAM" id="SSF52540">
    <property type="entry name" value="P-loop containing nucleoside triphosphate hydrolases"/>
    <property type="match status" value="1"/>
</dbReference>
<feature type="domain" description="HTH luxR-type" evidence="4">
    <location>
        <begin position="877"/>
        <end position="942"/>
    </location>
</feature>
<proteinExistence type="predicted"/>
<dbReference type="PRINTS" id="PR00038">
    <property type="entry name" value="HTHLUXR"/>
</dbReference>
<dbReference type="Gene3D" id="1.10.10.10">
    <property type="entry name" value="Winged helix-like DNA-binding domain superfamily/Winged helix DNA-binding domain"/>
    <property type="match status" value="1"/>
</dbReference>
<dbReference type="InterPro" id="IPR041664">
    <property type="entry name" value="AAA_16"/>
</dbReference>
<evidence type="ECO:0000256" key="3">
    <source>
        <dbReference type="SAM" id="MobiDB-lite"/>
    </source>
</evidence>